<accession>A0A327L5X1</accession>
<dbReference type="PANTHER" id="PTHR44379">
    <property type="entry name" value="OXIDOREDUCTASE WITH IRON-SULFUR SUBUNIT"/>
    <property type="match status" value="1"/>
</dbReference>
<dbReference type="Proteomes" id="UP000249130">
    <property type="component" value="Unassembled WGS sequence"/>
</dbReference>
<keyword evidence="4" id="KW-0408">Iron</keyword>
<dbReference type="GO" id="GO:0051537">
    <property type="term" value="F:2 iron, 2 sulfur cluster binding"/>
    <property type="evidence" value="ECO:0007669"/>
    <property type="project" value="UniProtKB-KW"/>
</dbReference>
<sequence>MPRYDIRINGAARTIETSDPDQPLLYALRGLGLTATKFGCGLGRCGACNVLVDGQAVQSCMAPVASLEGKSVTTLEGLGTPANPHPLQAAFIAAQVPQCGYCTSGVIISAAALLGEKPKPSEAEIRTALDGNLCRCGTHVRVVRAVLAASGQEG</sequence>
<evidence type="ECO:0000256" key="5">
    <source>
        <dbReference type="ARBA" id="ARBA00023014"/>
    </source>
</evidence>
<dbReference type="Gene3D" id="3.10.20.30">
    <property type="match status" value="1"/>
</dbReference>
<evidence type="ECO:0000256" key="4">
    <source>
        <dbReference type="ARBA" id="ARBA00023004"/>
    </source>
</evidence>
<dbReference type="InterPro" id="IPR036884">
    <property type="entry name" value="2Fe-2S-bd_dom_sf"/>
</dbReference>
<dbReference type="InterPro" id="IPR002888">
    <property type="entry name" value="2Fe-2S-bd"/>
</dbReference>
<dbReference type="SUPFAM" id="SSF47741">
    <property type="entry name" value="CO dehydrogenase ISP C-domain like"/>
    <property type="match status" value="1"/>
</dbReference>
<evidence type="ECO:0000313" key="8">
    <source>
        <dbReference type="Proteomes" id="UP000249130"/>
    </source>
</evidence>
<dbReference type="OrthoDB" id="117063at2"/>
<dbReference type="InterPro" id="IPR001041">
    <property type="entry name" value="2Fe-2S_ferredoxin-type"/>
</dbReference>
<dbReference type="Gene3D" id="1.10.150.120">
    <property type="entry name" value="[2Fe-2S]-binding domain"/>
    <property type="match status" value="1"/>
</dbReference>
<gene>
    <name evidence="7" type="ORF">CH341_02305</name>
</gene>
<dbReference type="CDD" id="cd00207">
    <property type="entry name" value="fer2"/>
    <property type="match status" value="1"/>
</dbReference>
<proteinExistence type="predicted"/>
<dbReference type="InterPro" id="IPR006058">
    <property type="entry name" value="2Fe2S_fd_BS"/>
</dbReference>
<keyword evidence="1" id="KW-0001">2Fe-2S</keyword>
<evidence type="ECO:0000256" key="1">
    <source>
        <dbReference type="ARBA" id="ARBA00022714"/>
    </source>
</evidence>
<protein>
    <submittedName>
        <fullName evidence="7">(2Fe-2S)-binding protein</fullName>
    </submittedName>
</protein>
<dbReference type="Pfam" id="PF00111">
    <property type="entry name" value="Fer2"/>
    <property type="match status" value="1"/>
</dbReference>
<dbReference type="InterPro" id="IPR012675">
    <property type="entry name" value="Beta-grasp_dom_sf"/>
</dbReference>
<dbReference type="Pfam" id="PF01799">
    <property type="entry name" value="Fer2_2"/>
    <property type="match status" value="1"/>
</dbReference>
<dbReference type="GO" id="GO:0046872">
    <property type="term" value="F:metal ion binding"/>
    <property type="evidence" value="ECO:0007669"/>
    <property type="project" value="UniProtKB-KW"/>
</dbReference>
<feature type="domain" description="2Fe-2S ferredoxin-type" evidence="6">
    <location>
        <begin position="2"/>
        <end position="78"/>
    </location>
</feature>
<name>A0A327L5X1_9BRAD</name>
<evidence type="ECO:0000259" key="6">
    <source>
        <dbReference type="PROSITE" id="PS51085"/>
    </source>
</evidence>
<dbReference type="GO" id="GO:0016491">
    <property type="term" value="F:oxidoreductase activity"/>
    <property type="evidence" value="ECO:0007669"/>
    <property type="project" value="UniProtKB-KW"/>
</dbReference>
<dbReference type="EMBL" id="NPEX01000008">
    <property type="protein sequence ID" value="RAI45757.1"/>
    <property type="molecule type" value="Genomic_DNA"/>
</dbReference>
<dbReference type="AlphaFoldDB" id="A0A327L5X1"/>
<dbReference type="PROSITE" id="PS00197">
    <property type="entry name" value="2FE2S_FER_1"/>
    <property type="match status" value="1"/>
</dbReference>
<organism evidence="7 8">
    <name type="scientific">Rhodoplanes roseus</name>
    <dbReference type="NCBI Taxonomy" id="29409"/>
    <lineage>
        <taxon>Bacteria</taxon>
        <taxon>Pseudomonadati</taxon>
        <taxon>Pseudomonadota</taxon>
        <taxon>Alphaproteobacteria</taxon>
        <taxon>Hyphomicrobiales</taxon>
        <taxon>Nitrobacteraceae</taxon>
        <taxon>Rhodoplanes</taxon>
    </lineage>
</organism>
<keyword evidence="8" id="KW-1185">Reference proteome</keyword>
<dbReference type="PROSITE" id="PS51085">
    <property type="entry name" value="2FE2S_FER_2"/>
    <property type="match status" value="1"/>
</dbReference>
<evidence type="ECO:0000256" key="2">
    <source>
        <dbReference type="ARBA" id="ARBA00022723"/>
    </source>
</evidence>
<comment type="caution">
    <text evidence="7">The sequence shown here is derived from an EMBL/GenBank/DDBJ whole genome shotgun (WGS) entry which is preliminary data.</text>
</comment>
<dbReference type="InterPro" id="IPR036010">
    <property type="entry name" value="2Fe-2S_ferredoxin-like_sf"/>
</dbReference>
<dbReference type="RefSeq" id="WP_111417420.1">
    <property type="nucleotide sequence ID" value="NZ_NPEX01000008.1"/>
</dbReference>
<keyword evidence="2" id="KW-0479">Metal-binding</keyword>
<dbReference type="InterPro" id="IPR051452">
    <property type="entry name" value="Diverse_Oxidoreductases"/>
</dbReference>
<evidence type="ECO:0000256" key="3">
    <source>
        <dbReference type="ARBA" id="ARBA00023002"/>
    </source>
</evidence>
<keyword evidence="3" id="KW-0560">Oxidoreductase</keyword>
<evidence type="ECO:0000313" key="7">
    <source>
        <dbReference type="EMBL" id="RAI45757.1"/>
    </source>
</evidence>
<keyword evidence="5" id="KW-0411">Iron-sulfur</keyword>
<reference evidence="7 8" key="1">
    <citation type="submission" date="2017-07" db="EMBL/GenBank/DDBJ databases">
        <title>Draft Genome Sequences of Select Purple Nonsulfur Bacteria.</title>
        <authorList>
            <person name="Lasarre B."/>
            <person name="Mckinlay J.B."/>
        </authorList>
    </citation>
    <scope>NUCLEOTIDE SEQUENCE [LARGE SCALE GENOMIC DNA]</scope>
    <source>
        <strain evidence="7 8">DSM 5909</strain>
    </source>
</reference>
<dbReference type="PANTHER" id="PTHR44379:SF6">
    <property type="entry name" value="BLR6046 PROTEIN"/>
    <property type="match status" value="1"/>
</dbReference>
<dbReference type="SUPFAM" id="SSF54292">
    <property type="entry name" value="2Fe-2S ferredoxin-like"/>
    <property type="match status" value="1"/>
</dbReference>